<dbReference type="EMBL" id="JRTT01000052">
    <property type="protein sequence ID" value="KHD74184.1"/>
    <property type="molecule type" value="Genomic_DNA"/>
</dbReference>
<dbReference type="RefSeq" id="WP_043530167.1">
    <property type="nucleotide sequence ID" value="NZ_BAABKU010000036.1"/>
</dbReference>
<comment type="caution">
    <text evidence="4">The sequence shown here is derived from an EMBL/GenBank/DDBJ whole genome shotgun (WGS) entry which is preliminary data.</text>
</comment>
<comment type="similarity">
    <text evidence="2">Belongs to the CDP-alcohol phosphatidyltransferase class-I family.</text>
</comment>
<keyword evidence="3" id="KW-0472">Membrane</keyword>
<evidence type="ECO:0000256" key="1">
    <source>
        <dbReference type="ARBA" id="ARBA00022679"/>
    </source>
</evidence>
<dbReference type="STRING" id="1869.MB27_30325"/>
<gene>
    <name evidence="4" type="ORF">MB27_30325</name>
</gene>
<evidence type="ECO:0000313" key="5">
    <source>
        <dbReference type="Proteomes" id="UP000054537"/>
    </source>
</evidence>
<dbReference type="InterPro" id="IPR048254">
    <property type="entry name" value="CDP_ALCOHOL_P_TRANSF_CS"/>
</dbReference>
<dbReference type="OrthoDB" id="7390033at2"/>
<evidence type="ECO:0000313" key="4">
    <source>
        <dbReference type="EMBL" id="KHD74184.1"/>
    </source>
</evidence>
<reference evidence="4 5" key="1">
    <citation type="submission" date="2014-10" db="EMBL/GenBank/DDBJ databases">
        <title>Draft genome sequence of Actinoplanes utahensis NRRL 12052.</title>
        <authorList>
            <person name="Velasco-Bucheli B."/>
            <person name="del Cerro C."/>
            <person name="Hormigo D."/>
            <person name="Garcia J.L."/>
            <person name="Acebal C."/>
            <person name="Arroyo M."/>
            <person name="de la Mata I."/>
        </authorList>
    </citation>
    <scope>NUCLEOTIDE SEQUENCE [LARGE SCALE GENOMIC DNA]</scope>
    <source>
        <strain evidence="4 5">NRRL 12052</strain>
    </source>
</reference>
<dbReference type="Pfam" id="PF01066">
    <property type="entry name" value="CDP-OH_P_transf"/>
    <property type="match status" value="1"/>
</dbReference>
<sequence length="229" mass="23642">MTIHPSAADFRRHARQDAGLFTHAVNYPVAAHLGLLSYRLGLRPTTLTLINLLLGIAGSVLVVTLSRGGTAAVPVAVGAWLLWQAAYLADCADGQLARVTGTASPAGGRLDVLADVAVQIGLVAAVATVAGQGTPVWLVAAFAAGWMISMVTSVMAREGANLSLLPSGSLPIRLVKMVRDHGFKVTAIAVAVAVPGAMPWLLGFYTALNSAFLLAAIAQATRAAWRSTP</sequence>
<dbReference type="AlphaFoldDB" id="A0A0A6UIN5"/>
<dbReference type="GO" id="GO:0008654">
    <property type="term" value="P:phospholipid biosynthetic process"/>
    <property type="evidence" value="ECO:0007669"/>
    <property type="project" value="InterPro"/>
</dbReference>
<keyword evidence="5" id="KW-1185">Reference proteome</keyword>
<dbReference type="eggNOG" id="COG0558">
    <property type="taxonomic scope" value="Bacteria"/>
</dbReference>
<keyword evidence="3" id="KW-0812">Transmembrane</keyword>
<proteinExistence type="inferred from homology"/>
<feature type="transmembrane region" description="Helical" evidence="3">
    <location>
        <begin position="182"/>
        <end position="201"/>
    </location>
</feature>
<dbReference type="Proteomes" id="UP000054537">
    <property type="component" value="Unassembled WGS sequence"/>
</dbReference>
<dbReference type="PROSITE" id="PS00379">
    <property type="entry name" value="CDP_ALCOHOL_P_TRANSF"/>
    <property type="match status" value="1"/>
</dbReference>
<evidence type="ECO:0000256" key="3">
    <source>
        <dbReference type="SAM" id="Phobius"/>
    </source>
</evidence>
<keyword evidence="3" id="KW-1133">Transmembrane helix</keyword>
<organism evidence="4 5">
    <name type="scientific">Actinoplanes utahensis</name>
    <dbReference type="NCBI Taxonomy" id="1869"/>
    <lineage>
        <taxon>Bacteria</taxon>
        <taxon>Bacillati</taxon>
        <taxon>Actinomycetota</taxon>
        <taxon>Actinomycetes</taxon>
        <taxon>Micromonosporales</taxon>
        <taxon>Micromonosporaceae</taxon>
        <taxon>Actinoplanes</taxon>
    </lineage>
</organism>
<feature type="transmembrane region" description="Helical" evidence="3">
    <location>
        <begin position="46"/>
        <end position="65"/>
    </location>
</feature>
<protein>
    <recommendedName>
        <fullName evidence="6">CDP-alcohol phosphatidyltransferase</fullName>
    </recommendedName>
</protein>
<dbReference type="GO" id="GO:0016020">
    <property type="term" value="C:membrane"/>
    <property type="evidence" value="ECO:0007669"/>
    <property type="project" value="InterPro"/>
</dbReference>
<dbReference type="InterPro" id="IPR000462">
    <property type="entry name" value="CDP-OH_P_trans"/>
</dbReference>
<evidence type="ECO:0000256" key="2">
    <source>
        <dbReference type="RuleBase" id="RU003750"/>
    </source>
</evidence>
<keyword evidence="1 2" id="KW-0808">Transferase</keyword>
<dbReference type="GO" id="GO:0016780">
    <property type="term" value="F:phosphotransferase activity, for other substituted phosphate groups"/>
    <property type="evidence" value="ECO:0007669"/>
    <property type="project" value="InterPro"/>
</dbReference>
<accession>A0A0A6UIN5</accession>
<evidence type="ECO:0008006" key="6">
    <source>
        <dbReference type="Google" id="ProtNLM"/>
    </source>
</evidence>
<dbReference type="InterPro" id="IPR043130">
    <property type="entry name" value="CDP-OH_PTrfase_TM_dom"/>
</dbReference>
<name>A0A0A6UIN5_ACTUT</name>
<dbReference type="Gene3D" id="1.20.120.1760">
    <property type="match status" value="1"/>
</dbReference>